<dbReference type="InterPro" id="IPR016192">
    <property type="entry name" value="APOBEC/CMP_deaminase_Zn-bd"/>
</dbReference>
<dbReference type="GO" id="GO:0008270">
    <property type="term" value="F:zinc ion binding"/>
    <property type="evidence" value="ECO:0007669"/>
    <property type="project" value="UniProtKB-UniRule"/>
</dbReference>
<keyword evidence="4 8" id="KW-0479">Metal-binding</keyword>
<dbReference type="EC" id="3.5.4.33" evidence="8"/>
<dbReference type="EMBL" id="SJPO01000018">
    <property type="protein sequence ID" value="TWT65918.1"/>
    <property type="molecule type" value="Genomic_DNA"/>
</dbReference>
<dbReference type="SUPFAM" id="SSF53927">
    <property type="entry name" value="Cytidine deaminase-like"/>
    <property type="match status" value="1"/>
</dbReference>
<dbReference type="FunFam" id="3.40.140.10:FF:000005">
    <property type="entry name" value="tRNA-specific adenosine deaminase"/>
    <property type="match status" value="1"/>
</dbReference>
<dbReference type="Pfam" id="PF14437">
    <property type="entry name" value="MafB19-deam"/>
    <property type="match status" value="1"/>
</dbReference>
<name>A0A5C5XTB3_9BACT</name>
<evidence type="ECO:0000256" key="7">
    <source>
        <dbReference type="ARBA" id="ARBA00048045"/>
    </source>
</evidence>
<evidence type="ECO:0000256" key="6">
    <source>
        <dbReference type="ARBA" id="ARBA00022833"/>
    </source>
</evidence>
<dbReference type="RefSeq" id="WP_146591774.1">
    <property type="nucleotide sequence ID" value="NZ_SJPO01000018.1"/>
</dbReference>
<evidence type="ECO:0000256" key="1">
    <source>
        <dbReference type="ARBA" id="ARBA00010669"/>
    </source>
</evidence>
<comment type="function">
    <text evidence="8">Catalyzes the deamination of adenosine to inosine at the wobble position 34 of tRNA(Arg2).</text>
</comment>
<evidence type="ECO:0000256" key="4">
    <source>
        <dbReference type="ARBA" id="ARBA00022723"/>
    </source>
</evidence>
<evidence type="ECO:0000256" key="2">
    <source>
        <dbReference type="ARBA" id="ARBA00011738"/>
    </source>
</evidence>
<comment type="catalytic activity">
    <reaction evidence="7 8">
        <text>adenosine(34) in tRNA + H2O + H(+) = inosine(34) in tRNA + NH4(+)</text>
        <dbReference type="Rhea" id="RHEA:43168"/>
        <dbReference type="Rhea" id="RHEA-COMP:10373"/>
        <dbReference type="Rhea" id="RHEA-COMP:10374"/>
        <dbReference type="ChEBI" id="CHEBI:15377"/>
        <dbReference type="ChEBI" id="CHEBI:15378"/>
        <dbReference type="ChEBI" id="CHEBI:28938"/>
        <dbReference type="ChEBI" id="CHEBI:74411"/>
        <dbReference type="ChEBI" id="CHEBI:82852"/>
        <dbReference type="EC" id="3.5.4.33"/>
    </reaction>
</comment>
<comment type="subunit">
    <text evidence="2 8">Homodimer.</text>
</comment>
<gene>
    <name evidence="8 10" type="primary">tadA</name>
    <name evidence="10" type="ORF">Pla123a_48290</name>
</gene>
<evidence type="ECO:0000256" key="8">
    <source>
        <dbReference type="HAMAP-Rule" id="MF_00972"/>
    </source>
</evidence>
<dbReference type="GO" id="GO:0002100">
    <property type="term" value="P:tRNA wobble adenosine to inosine editing"/>
    <property type="evidence" value="ECO:0007669"/>
    <property type="project" value="UniProtKB-UniRule"/>
</dbReference>
<comment type="cofactor">
    <cofactor evidence="8">
        <name>Zn(2+)</name>
        <dbReference type="ChEBI" id="CHEBI:29105"/>
    </cofactor>
    <text evidence="8">Binds 1 zinc ion per subunit.</text>
</comment>
<dbReference type="CDD" id="cd01285">
    <property type="entry name" value="nucleoside_deaminase"/>
    <property type="match status" value="1"/>
</dbReference>
<evidence type="ECO:0000313" key="10">
    <source>
        <dbReference type="EMBL" id="TWT65918.1"/>
    </source>
</evidence>
<keyword evidence="3 8" id="KW-0819">tRNA processing</keyword>
<dbReference type="Gene3D" id="3.40.140.10">
    <property type="entry name" value="Cytidine Deaminase, domain 2"/>
    <property type="match status" value="1"/>
</dbReference>
<dbReference type="Proteomes" id="UP000318478">
    <property type="component" value="Unassembled WGS sequence"/>
</dbReference>
<dbReference type="NCBIfam" id="NF008113">
    <property type="entry name" value="PRK10860.1"/>
    <property type="match status" value="1"/>
</dbReference>
<protein>
    <recommendedName>
        <fullName evidence="8">tRNA-specific adenosine deaminase</fullName>
        <ecNumber evidence="8">3.5.4.33</ecNumber>
    </recommendedName>
</protein>
<sequence>MNDQPDERYLRLALQQAQAAAEAGEVPVGALIVADGRVLAAAHNERETLRDPTAHAEMIAITQAAEALGAWRLEGCTLYVTLEPCPMCAGAIVQARIPRVVYGAADPKAGAVDSLYQLLTDDRLNHRVEVTAGLMGEECGRVLSEFFRARRLKK</sequence>
<dbReference type="PROSITE" id="PS51747">
    <property type="entry name" value="CYT_DCMP_DEAMINASES_2"/>
    <property type="match status" value="1"/>
</dbReference>
<comment type="similarity">
    <text evidence="1">Belongs to the cytidine and deoxycytidylate deaminase family. ADAT2 subfamily.</text>
</comment>
<accession>A0A5C5XTB3</accession>
<dbReference type="InterPro" id="IPR016193">
    <property type="entry name" value="Cytidine_deaminase-like"/>
</dbReference>
<comment type="caution">
    <text evidence="10">The sequence shown here is derived from an EMBL/GenBank/DDBJ whole genome shotgun (WGS) entry which is preliminary data.</text>
</comment>
<dbReference type="HAMAP" id="MF_00972">
    <property type="entry name" value="tRNA_aden_deaminase"/>
    <property type="match status" value="1"/>
</dbReference>
<dbReference type="PANTHER" id="PTHR11079:SF202">
    <property type="entry name" value="TRNA-SPECIFIC ADENOSINE DEAMINASE"/>
    <property type="match status" value="1"/>
</dbReference>
<dbReference type="InterPro" id="IPR058535">
    <property type="entry name" value="MafB19-deam"/>
</dbReference>
<keyword evidence="11" id="KW-1185">Reference proteome</keyword>
<evidence type="ECO:0000256" key="3">
    <source>
        <dbReference type="ARBA" id="ARBA00022694"/>
    </source>
</evidence>
<feature type="domain" description="CMP/dCMP-type deaminase" evidence="9">
    <location>
        <begin position="4"/>
        <end position="131"/>
    </location>
</feature>
<organism evidence="10 11">
    <name type="scientific">Posidoniimonas polymericola</name>
    <dbReference type="NCBI Taxonomy" id="2528002"/>
    <lineage>
        <taxon>Bacteria</taxon>
        <taxon>Pseudomonadati</taxon>
        <taxon>Planctomycetota</taxon>
        <taxon>Planctomycetia</taxon>
        <taxon>Pirellulales</taxon>
        <taxon>Lacipirellulaceae</taxon>
        <taxon>Posidoniimonas</taxon>
    </lineage>
</organism>
<dbReference type="InterPro" id="IPR028883">
    <property type="entry name" value="tRNA_aden_deaminase"/>
</dbReference>
<reference evidence="10 11" key="1">
    <citation type="submission" date="2019-02" db="EMBL/GenBank/DDBJ databases">
        <title>Deep-cultivation of Planctomycetes and their phenomic and genomic characterization uncovers novel biology.</title>
        <authorList>
            <person name="Wiegand S."/>
            <person name="Jogler M."/>
            <person name="Boedeker C."/>
            <person name="Pinto D."/>
            <person name="Vollmers J."/>
            <person name="Rivas-Marin E."/>
            <person name="Kohn T."/>
            <person name="Peeters S.H."/>
            <person name="Heuer A."/>
            <person name="Rast P."/>
            <person name="Oberbeckmann S."/>
            <person name="Bunk B."/>
            <person name="Jeske O."/>
            <person name="Meyerdierks A."/>
            <person name="Storesund J.E."/>
            <person name="Kallscheuer N."/>
            <person name="Luecker S."/>
            <person name="Lage O.M."/>
            <person name="Pohl T."/>
            <person name="Merkel B.J."/>
            <person name="Hornburger P."/>
            <person name="Mueller R.-W."/>
            <person name="Bruemmer F."/>
            <person name="Labrenz M."/>
            <person name="Spormann A.M."/>
            <person name="Op Den Camp H."/>
            <person name="Overmann J."/>
            <person name="Amann R."/>
            <person name="Jetten M.S.M."/>
            <person name="Mascher T."/>
            <person name="Medema M.H."/>
            <person name="Devos D.P."/>
            <person name="Kaster A.-K."/>
            <person name="Ovreas L."/>
            <person name="Rohde M."/>
            <person name="Galperin M.Y."/>
            <person name="Jogler C."/>
        </authorList>
    </citation>
    <scope>NUCLEOTIDE SEQUENCE [LARGE SCALE GENOMIC DNA]</scope>
    <source>
        <strain evidence="10 11">Pla123a</strain>
    </source>
</reference>
<feature type="binding site" evidence="8">
    <location>
        <position position="85"/>
    </location>
    <ligand>
        <name>Zn(2+)</name>
        <dbReference type="ChEBI" id="CHEBI:29105"/>
        <note>catalytic</note>
    </ligand>
</feature>
<dbReference type="PANTHER" id="PTHR11079">
    <property type="entry name" value="CYTOSINE DEAMINASE FAMILY MEMBER"/>
    <property type="match status" value="1"/>
</dbReference>
<dbReference type="InterPro" id="IPR002125">
    <property type="entry name" value="CMP_dCMP_dom"/>
</dbReference>
<feature type="binding site" evidence="8">
    <location>
        <position position="88"/>
    </location>
    <ligand>
        <name>Zn(2+)</name>
        <dbReference type="ChEBI" id="CHEBI:29105"/>
        <note>catalytic</note>
    </ligand>
</feature>
<keyword evidence="5 8" id="KW-0378">Hydrolase</keyword>
<evidence type="ECO:0000259" key="9">
    <source>
        <dbReference type="PROSITE" id="PS51747"/>
    </source>
</evidence>
<proteinExistence type="inferred from homology"/>
<feature type="binding site" evidence="8">
    <location>
        <position position="55"/>
    </location>
    <ligand>
        <name>Zn(2+)</name>
        <dbReference type="ChEBI" id="CHEBI:29105"/>
        <note>catalytic</note>
    </ligand>
</feature>
<dbReference type="AlphaFoldDB" id="A0A5C5XTB3"/>
<keyword evidence="6 8" id="KW-0862">Zinc</keyword>
<evidence type="ECO:0000256" key="5">
    <source>
        <dbReference type="ARBA" id="ARBA00022801"/>
    </source>
</evidence>
<feature type="active site" description="Proton donor" evidence="8">
    <location>
        <position position="57"/>
    </location>
</feature>
<dbReference type="PROSITE" id="PS00903">
    <property type="entry name" value="CYT_DCMP_DEAMINASES_1"/>
    <property type="match status" value="1"/>
</dbReference>
<dbReference type="OrthoDB" id="9802676at2"/>
<evidence type="ECO:0000313" key="11">
    <source>
        <dbReference type="Proteomes" id="UP000318478"/>
    </source>
</evidence>
<dbReference type="GO" id="GO:0052717">
    <property type="term" value="F:tRNA-specific adenosine-34 deaminase activity"/>
    <property type="evidence" value="ECO:0007669"/>
    <property type="project" value="UniProtKB-UniRule"/>
</dbReference>